<proteinExistence type="predicted"/>
<protein>
    <submittedName>
        <fullName evidence="1">Uncharacterized protein</fullName>
    </submittedName>
</protein>
<name>A0A9W3LB86_9BACI</name>
<sequence>MDKPLTALQTIIIHMNTTEHWHNFICYCQHREAGLRKLAFKHLETFITNAKKWESKDQEEFAISLFTILDVLNEKDEVLTFSLNSFLIDILYRWTENNPFDSRPFRWIGIYMDSSNKEDDLEKSLRKAIELGGDTEQEAMIYLVSNYINTLEFGTHEFPSDYCGDLSECIEKLPYMLQLIDRIQNKNIKEQNIGQIQEQLHLILDWLKHTQIPVDAVRVREKEQTKELEKVIVYYLHNSSSR</sequence>
<organism evidence="1 2">
    <name type="scientific">Bacillus bombysepticus str. Wang</name>
    <dbReference type="NCBI Taxonomy" id="1330043"/>
    <lineage>
        <taxon>Bacteria</taxon>
        <taxon>Bacillati</taxon>
        <taxon>Bacillota</taxon>
        <taxon>Bacilli</taxon>
        <taxon>Bacillales</taxon>
        <taxon>Bacillaceae</taxon>
        <taxon>Bacillus</taxon>
        <taxon>Bacillus cereus group</taxon>
    </lineage>
</organism>
<dbReference type="EMBL" id="CP007512">
    <property type="protein sequence ID" value="AHX18848.1"/>
    <property type="molecule type" value="Genomic_DNA"/>
</dbReference>
<evidence type="ECO:0000313" key="1">
    <source>
        <dbReference type="EMBL" id="AHX18848.1"/>
    </source>
</evidence>
<dbReference type="Proteomes" id="UP000031778">
    <property type="component" value="Chromosome"/>
</dbReference>
<keyword evidence="2" id="KW-1185">Reference proteome</keyword>
<evidence type="ECO:0000313" key="2">
    <source>
        <dbReference type="Proteomes" id="UP000031778"/>
    </source>
</evidence>
<dbReference type="AlphaFoldDB" id="A0A9W3LB86"/>
<accession>A0A9W3LB86</accession>
<reference evidence="1 2" key="1">
    <citation type="submission" date="2014-03" db="EMBL/GenBank/DDBJ databases">
        <title>The Complete Genome Sequence of Bacillus bombyseptieus.</title>
        <authorList>
            <person name="Cheng T."/>
            <person name="Lin P."/>
            <person name="Jin S."/>
            <person name="Wu Y."/>
            <person name="Fu B."/>
            <person name="Long R."/>
            <person name="Liu D."/>
            <person name="Guo Y."/>
            <person name="Peng L."/>
            <person name="Xia Q."/>
        </authorList>
    </citation>
    <scope>NUCLEOTIDE SEQUENCE [LARGE SCALE GENOMIC DNA]</scope>
    <source>
        <strain evidence="2">wang</strain>
    </source>
</reference>
<dbReference type="RefSeq" id="WP_044584540.1">
    <property type="nucleotide sequence ID" value="NZ_CP007512.1"/>
</dbReference>
<dbReference type="KEGG" id="bby:CY96_12820"/>
<gene>
    <name evidence="1" type="ORF">CY96_12820</name>
</gene>